<organism evidence="1">
    <name type="scientific">Picea sitchensis</name>
    <name type="common">Sitka spruce</name>
    <name type="synonym">Pinus sitchensis</name>
    <dbReference type="NCBI Taxonomy" id="3332"/>
    <lineage>
        <taxon>Eukaryota</taxon>
        <taxon>Viridiplantae</taxon>
        <taxon>Streptophyta</taxon>
        <taxon>Embryophyta</taxon>
        <taxon>Tracheophyta</taxon>
        <taxon>Spermatophyta</taxon>
        <taxon>Pinopsida</taxon>
        <taxon>Pinidae</taxon>
        <taxon>Conifers I</taxon>
        <taxon>Pinales</taxon>
        <taxon>Pinaceae</taxon>
        <taxon>Picea</taxon>
    </lineage>
</organism>
<accession>A9NKP4</accession>
<evidence type="ECO:0000313" key="1">
    <source>
        <dbReference type="EMBL" id="ABK21205.1"/>
    </source>
</evidence>
<reference evidence="1" key="1">
    <citation type="journal article" date="2008" name="BMC Genomics">
        <title>A conifer genomics resource of 200,000 spruce (Picea spp.) ESTs and 6,464 high-quality, sequence-finished full-length cDNAs for Sitka spruce (Picea sitchensis).</title>
        <authorList>
            <person name="Ralph S.G."/>
            <person name="Chun H.J."/>
            <person name="Kolosova N."/>
            <person name="Cooper D."/>
            <person name="Oddy C."/>
            <person name="Ritland C.E."/>
            <person name="Kirkpatrick R."/>
            <person name="Moore R."/>
            <person name="Barber S."/>
            <person name="Holt R.A."/>
            <person name="Jones S.J."/>
            <person name="Marra M.A."/>
            <person name="Douglas C.J."/>
            <person name="Ritland K."/>
            <person name="Bohlmann J."/>
        </authorList>
    </citation>
    <scope>NUCLEOTIDE SEQUENCE</scope>
    <source>
        <tissue evidence="1">Bark</tissue>
    </source>
</reference>
<name>A9NKP4_PICSI</name>
<proteinExistence type="evidence at transcript level"/>
<dbReference type="AlphaFoldDB" id="A9NKP4"/>
<sequence length="49" mass="5741">MSTTRTSQLILCVNTFWKLWRKNNMAGFGLVPMEKKNVTIDMLCLLVMY</sequence>
<protein>
    <submittedName>
        <fullName evidence="1">Uncharacterized protein</fullName>
    </submittedName>
</protein>
<dbReference type="EMBL" id="EF081824">
    <property type="protein sequence ID" value="ABK21205.1"/>
    <property type="molecule type" value="mRNA"/>
</dbReference>